<keyword evidence="2" id="KW-1185">Reference proteome</keyword>
<dbReference type="EMBL" id="CM047747">
    <property type="protein sequence ID" value="KAJ0018979.1"/>
    <property type="molecule type" value="Genomic_DNA"/>
</dbReference>
<proteinExistence type="predicted"/>
<sequence>MIFMLSFWFLLQCMQRRYKEEKENRQALQLLCLGDEKNILQEKLQMENQDFSVFPLGQILDATRHFSEENKLGEGGFGPVYKVNYIVLVLACVGLHRFLE</sequence>
<comment type="caution">
    <text evidence="1">The sequence shown here is derived from an EMBL/GenBank/DDBJ whole genome shotgun (WGS) entry which is preliminary data.</text>
</comment>
<reference evidence="2" key="1">
    <citation type="journal article" date="2023" name="G3 (Bethesda)">
        <title>Genome assembly and association tests identify interacting loci associated with vigor, precocity, and sex in interspecific pistachio rootstocks.</title>
        <authorList>
            <person name="Palmer W."/>
            <person name="Jacygrad E."/>
            <person name="Sagayaradj S."/>
            <person name="Cavanaugh K."/>
            <person name="Han R."/>
            <person name="Bertier L."/>
            <person name="Beede B."/>
            <person name="Kafkas S."/>
            <person name="Golino D."/>
            <person name="Preece J."/>
            <person name="Michelmore R."/>
        </authorList>
    </citation>
    <scope>NUCLEOTIDE SEQUENCE [LARGE SCALE GENOMIC DNA]</scope>
</reference>
<dbReference type="Proteomes" id="UP001163603">
    <property type="component" value="Chromosome 12"/>
</dbReference>
<evidence type="ECO:0000313" key="2">
    <source>
        <dbReference type="Proteomes" id="UP001163603"/>
    </source>
</evidence>
<evidence type="ECO:0000313" key="1">
    <source>
        <dbReference type="EMBL" id="KAJ0018979.1"/>
    </source>
</evidence>
<protein>
    <submittedName>
        <fullName evidence="1">Uncharacterized protein</fullName>
    </submittedName>
</protein>
<accession>A0ACC0XKS5</accession>
<name>A0ACC0XKS5_9ROSI</name>
<gene>
    <name evidence="1" type="ORF">Pint_11837</name>
</gene>
<organism evidence="1 2">
    <name type="scientific">Pistacia integerrima</name>
    <dbReference type="NCBI Taxonomy" id="434235"/>
    <lineage>
        <taxon>Eukaryota</taxon>
        <taxon>Viridiplantae</taxon>
        <taxon>Streptophyta</taxon>
        <taxon>Embryophyta</taxon>
        <taxon>Tracheophyta</taxon>
        <taxon>Spermatophyta</taxon>
        <taxon>Magnoliopsida</taxon>
        <taxon>eudicotyledons</taxon>
        <taxon>Gunneridae</taxon>
        <taxon>Pentapetalae</taxon>
        <taxon>rosids</taxon>
        <taxon>malvids</taxon>
        <taxon>Sapindales</taxon>
        <taxon>Anacardiaceae</taxon>
        <taxon>Pistacia</taxon>
    </lineage>
</organism>